<proteinExistence type="inferred from homology"/>
<dbReference type="GO" id="GO:0006633">
    <property type="term" value="P:fatty acid biosynthetic process"/>
    <property type="evidence" value="ECO:0007669"/>
    <property type="project" value="TreeGrafter"/>
</dbReference>
<evidence type="ECO:0000256" key="4">
    <source>
        <dbReference type="RuleBase" id="RU000363"/>
    </source>
</evidence>
<dbReference type="PROSITE" id="PS00061">
    <property type="entry name" value="ADH_SHORT"/>
    <property type="match status" value="1"/>
</dbReference>
<organism evidence="6 7">
    <name type="scientific">Syncephalis pseudoplumigaleata</name>
    <dbReference type="NCBI Taxonomy" id="1712513"/>
    <lineage>
        <taxon>Eukaryota</taxon>
        <taxon>Fungi</taxon>
        <taxon>Fungi incertae sedis</taxon>
        <taxon>Zoopagomycota</taxon>
        <taxon>Zoopagomycotina</taxon>
        <taxon>Zoopagomycetes</taxon>
        <taxon>Zoopagales</taxon>
        <taxon>Piptocephalidaceae</taxon>
        <taxon>Syncephalis</taxon>
    </lineage>
</organism>
<dbReference type="EMBL" id="KZ989494">
    <property type="protein sequence ID" value="RKP26177.1"/>
    <property type="molecule type" value="Genomic_DNA"/>
</dbReference>
<dbReference type="PRINTS" id="PR00080">
    <property type="entry name" value="SDRFAMILY"/>
</dbReference>
<dbReference type="Gene3D" id="3.40.50.720">
    <property type="entry name" value="NAD(P)-binding Rossmann-like Domain"/>
    <property type="match status" value="1"/>
</dbReference>
<dbReference type="GO" id="GO:0016616">
    <property type="term" value="F:oxidoreductase activity, acting on the CH-OH group of donors, NAD or NADP as acceptor"/>
    <property type="evidence" value="ECO:0007669"/>
    <property type="project" value="TreeGrafter"/>
</dbReference>
<feature type="domain" description="Ketoreductase" evidence="5">
    <location>
        <begin position="4"/>
        <end position="196"/>
    </location>
</feature>
<evidence type="ECO:0000256" key="2">
    <source>
        <dbReference type="ARBA" id="ARBA00022857"/>
    </source>
</evidence>
<evidence type="ECO:0000256" key="3">
    <source>
        <dbReference type="ARBA" id="ARBA00023002"/>
    </source>
</evidence>
<evidence type="ECO:0000313" key="7">
    <source>
        <dbReference type="Proteomes" id="UP000278143"/>
    </source>
</evidence>
<accession>A0A4P9Z134</accession>
<dbReference type="Pfam" id="PF00106">
    <property type="entry name" value="adh_short"/>
    <property type="match status" value="1"/>
</dbReference>
<dbReference type="InterPro" id="IPR002347">
    <property type="entry name" value="SDR_fam"/>
</dbReference>
<dbReference type="PRINTS" id="PR00081">
    <property type="entry name" value="GDHRDH"/>
</dbReference>
<reference evidence="7" key="1">
    <citation type="journal article" date="2018" name="Nat. Microbiol.">
        <title>Leveraging single-cell genomics to expand the fungal tree of life.</title>
        <authorList>
            <person name="Ahrendt S.R."/>
            <person name="Quandt C.A."/>
            <person name="Ciobanu D."/>
            <person name="Clum A."/>
            <person name="Salamov A."/>
            <person name="Andreopoulos B."/>
            <person name="Cheng J.F."/>
            <person name="Woyke T."/>
            <person name="Pelin A."/>
            <person name="Henrissat B."/>
            <person name="Reynolds N.K."/>
            <person name="Benny G.L."/>
            <person name="Smith M.E."/>
            <person name="James T.Y."/>
            <person name="Grigoriev I.V."/>
        </authorList>
    </citation>
    <scope>NUCLEOTIDE SEQUENCE [LARGE SCALE GENOMIC DNA]</scope>
    <source>
        <strain evidence="7">Benny S71-1</strain>
    </source>
</reference>
<keyword evidence="3" id="KW-0560">Oxidoreductase</keyword>
<dbReference type="GO" id="GO:0048038">
    <property type="term" value="F:quinone binding"/>
    <property type="evidence" value="ECO:0007669"/>
    <property type="project" value="TreeGrafter"/>
</dbReference>
<name>A0A4P9Z134_9FUNG</name>
<evidence type="ECO:0000259" key="5">
    <source>
        <dbReference type="SMART" id="SM00822"/>
    </source>
</evidence>
<keyword evidence="2" id="KW-0521">NADP</keyword>
<dbReference type="SMART" id="SM00822">
    <property type="entry name" value="PKS_KR"/>
    <property type="match status" value="1"/>
</dbReference>
<dbReference type="SUPFAM" id="SSF51735">
    <property type="entry name" value="NAD(P)-binding Rossmann-fold domains"/>
    <property type="match status" value="1"/>
</dbReference>
<dbReference type="Proteomes" id="UP000278143">
    <property type="component" value="Unassembled WGS sequence"/>
</dbReference>
<dbReference type="PANTHER" id="PTHR42760:SF133">
    <property type="entry name" value="3-OXOACYL-[ACYL-CARRIER-PROTEIN] REDUCTASE"/>
    <property type="match status" value="1"/>
</dbReference>
<dbReference type="InterPro" id="IPR020904">
    <property type="entry name" value="Sc_DH/Rdtase_CS"/>
</dbReference>
<comment type="similarity">
    <text evidence="1 4">Belongs to the short-chain dehydrogenases/reductases (SDR) family.</text>
</comment>
<dbReference type="AlphaFoldDB" id="A0A4P9Z134"/>
<dbReference type="PANTHER" id="PTHR42760">
    <property type="entry name" value="SHORT-CHAIN DEHYDROGENASES/REDUCTASES FAMILY MEMBER"/>
    <property type="match status" value="1"/>
</dbReference>
<dbReference type="OrthoDB" id="1669814at2759"/>
<evidence type="ECO:0000256" key="1">
    <source>
        <dbReference type="ARBA" id="ARBA00006484"/>
    </source>
</evidence>
<dbReference type="InterPro" id="IPR036291">
    <property type="entry name" value="NAD(P)-bd_dom_sf"/>
</dbReference>
<evidence type="ECO:0000313" key="6">
    <source>
        <dbReference type="EMBL" id="RKP26177.1"/>
    </source>
</evidence>
<keyword evidence="7" id="KW-1185">Reference proteome</keyword>
<dbReference type="InterPro" id="IPR057326">
    <property type="entry name" value="KR_dom"/>
</dbReference>
<protein>
    <submittedName>
        <fullName evidence="6">Carbonyl reductase family member 4</fullName>
    </submittedName>
</protein>
<dbReference type="FunFam" id="3.40.50.720:FF:000173">
    <property type="entry name" value="3-oxoacyl-[acyl-carrier protein] reductase"/>
    <property type="match status" value="1"/>
</dbReference>
<gene>
    <name evidence="6" type="ORF">SYNPS1DRAFT_14564</name>
</gene>
<sequence>MSLPTAVITGGTRGIGLACGQLLARSGYRVVLVGRDEARLESALQSLTATTEGSGASPINGPQHMAIGCDVRSDEEVQRLGKKVAASGSVDVLVNSAGIAIDGLCARQSMSEVQAMLDVNMLGTMRVCKAFIPTFMRQRSGCIINMASAVGEQGSTGQCAYAASKAGIVGFTKSLAKELASRRIRVNAIAPGMIETDMTHEDVVHRRGDALLASIPLGRFGTPQDVADAALYLARASYVTGQVLQQAAAKRQLIKHAYARTPRRH</sequence>